<proteinExistence type="predicted"/>
<evidence type="ECO:0000313" key="3">
    <source>
        <dbReference type="EMBL" id="MEL3970777.1"/>
    </source>
</evidence>
<dbReference type="RefSeq" id="WP_341979330.1">
    <property type="nucleotide sequence ID" value="NZ_JBBYAF010000001.1"/>
</dbReference>
<sequence>MKKVFLRDVKYNVGTKKEALQEILNRLTKLEKTSYYICVNNVHTSVECIENTDFKKINNSSYLSITDGMPLVYYFRYFKGINNIERITGPDLMLDIFKDSRFNQFNHFFYGSTNQTLNKLISNLKTDYKEINISGYYSPPFRTLNINEKADIIKKINDSNADFVWVGLGAPKQEEWMSEFSDDLEGKILVGVGAAFDYHAGNIKRAPIWMQKFSLEWLYRLFQEPKRLFKRYLKTNTKFLFYIIINGFSIKRGEKK</sequence>
<organism evidence="3 4">
    <name type="scientific">Rossellomorea oryzaecorticis</name>
    <dbReference type="NCBI Taxonomy" id="1396505"/>
    <lineage>
        <taxon>Bacteria</taxon>
        <taxon>Bacillati</taxon>
        <taxon>Bacillota</taxon>
        <taxon>Bacilli</taxon>
        <taxon>Bacillales</taxon>
        <taxon>Bacillaceae</taxon>
        <taxon>Rossellomorea</taxon>
    </lineage>
</organism>
<name>A0ABU9K5I1_9BACI</name>
<keyword evidence="1" id="KW-0328">Glycosyltransferase</keyword>
<dbReference type="InterPro" id="IPR004629">
    <property type="entry name" value="WecG_TagA_CpsF"/>
</dbReference>
<dbReference type="PANTHER" id="PTHR34136">
    <property type="match status" value="1"/>
</dbReference>
<accession>A0ABU9K5I1</accession>
<comment type="caution">
    <text evidence="3">The sequence shown here is derived from an EMBL/GenBank/DDBJ whole genome shotgun (WGS) entry which is preliminary data.</text>
</comment>
<dbReference type="NCBIfam" id="TIGR00696">
    <property type="entry name" value="wecG_tagA_cpsF"/>
    <property type="match status" value="1"/>
</dbReference>
<evidence type="ECO:0000256" key="1">
    <source>
        <dbReference type="ARBA" id="ARBA00022676"/>
    </source>
</evidence>
<dbReference type="EMBL" id="JBBYAF010000001">
    <property type="protein sequence ID" value="MEL3970777.1"/>
    <property type="molecule type" value="Genomic_DNA"/>
</dbReference>
<evidence type="ECO:0000256" key="2">
    <source>
        <dbReference type="ARBA" id="ARBA00022679"/>
    </source>
</evidence>
<protein>
    <submittedName>
        <fullName evidence="3">WecB/TagA/CpsF family glycosyltransferase</fullName>
    </submittedName>
</protein>
<keyword evidence="4" id="KW-1185">Reference proteome</keyword>
<dbReference type="PANTHER" id="PTHR34136:SF1">
    <property type="entry name" value="UDP-N-ACETYL-D-MANNOSAMINURONIC ACID TRANSFERASE"/>
    <property type="match status" value="1"/>
</dbReference>
<dbReference type="Proteomes" id="UP001389717">
    <property type="component" value="Unassembled WGS sequence"/>
</dbReference>
<gene>
    <name evidence="3" type="ORF">AAEO50_00645</name>
</gene>
<dbReference type="CDD" id="cd06533">
    <property type="entry name" value="Glyco_transf_WecG_TagA"/>
    <property type="match status" value="1"/>
</dbReference>
<evidence type="ECO:0000313" key="4">
    <source>
        <dbReference type="Proteomes" id="UP001389717"/>
    </source>
</evidence>
<dbReference type="Pfam" id="PF03808">
    <property type="entry name" value="Glyco_tran_WecG"/>
    <property type="match status" value="1"/>
</dbReference>
<keyword evidence="2" id="KW-0808">Transferase</keyword>
<reference evidence="3 4" key="1">
    <citation type="submission" date="2024-04" db="EMBL/GenBank/DDBJ databases">
        <title>Bacillus oryzaecorticis sp. nov., a moderately halophilic bacterium isolated from rice husks.</title>
        <authorList>
            <person name="Zhu H.-S."/>
        </authorList>
    </citation>
    <scope>NUCLEOTIDE SEQUENCE [LARGE SCALE GENOMIC DNA]</scope>
    <source>
        <strain evidence="3 4">ZC255</strain>
    </source>
</reference>